<keyword evidence="1" id="KW-1133">Transmembrane helix</keyword>
<protein>
    <submittedName>
        <fullName evidence="2">Uncharacterized protein</fullName>
    </submittedName>
</protein>
<evidence type="ECO:0000313" key="3">
    <source>
        <dbReference type="Proteomes" id="UP000000420"/>
    </source>
</evidence>
<dbReference type="EMBL" id="CP000050">
    <property type="protein sequence ID" value="AAY47876.1"/>
    <property type="molecule type" value="Genomic_DNA"/>
</dbReference>
<proteinExistence type="predicted"/>
<name>A0A0H2X498_XANC8</name>
<reference evidence="2 3" key="1">
    <citation type="journal article" date="2005" name="Genome Res.">
        <title>Comparative and functional genomic analyses of the pathogenicity of phytopathogen Xanthomonas campestris pv. campestris.</title>
        <authorList>
            <person name="Qian W."/>
            <person name="Jia Y."/>
            <person name="Ren S.X."/>
            <person name="He Y.Q."/>
            <person name="Feng J.X."/>
            <person name="Lu L.F."/>
            <person name="Sun Q."/>
            <person name="Ying G."/>
            <person name="Tang D.J."/>
            <person name="Tang H."/>
            <person name="Wu W."/>
            <person name="Hao P."/>
            <person name="Wang L."/>
            <person name="Jiang B.L."/>
            <person name="Zeng S."/>
            <person name="Gu W.Y."/>
            <person name="Lu G."/>
            <person name="Rong L."/>
            <person name="Tian Y."/>
            <person name="Yao Z."/>
            <person name="Fu G."/>
            <person name="Chen B."/>
            <person name="Fang R."/>
            <person name="Qiang B."/>
            <person name="Chen Z."/>
            <person name="Zhao G.P."/>
            <person name="Tang J.L."/>
            <person name="He C."/>
        </authorList>
    </citation>
    <scope>NUCLEOTIDE SEQUENCE [LARGE SCALE GENOMIC DNA]</scope>
    <source>
        <strain evidence="2 3">8004</strain>
    </source>
</reference>
<organism evidence="2 3">
    <name type="scientific">Xanthomonas campestris pv. campestris (strain 8004)</name>
    <dbReference type="NCBI Taxonomy" id="314565"/>
    <lineage>
        <taxon>Bacteria</taxon>
        <taxon>Pseudomonadati</taxon>
        <taxon>Pseudomonadota</taxon>
        <taxon>Gammaproteobacteria</taxon>
        <taxon>Lysobacterales</taxon>
        <taxon>Lysobacteraceae</taxon>
        <taxon>Xanthomonas</taxon>
    </lineage>
</organism>
<gene>
    <name evidence="2" type="ordered locus">XC_0801</name>
</gene>
<keyword evidence="1" id="KW-0472">Membrane</keyword>
<evidence type="ECO:0000256" key="1">
    <source>
        <dbReference type="SAM" id="Phobius"/>
    </source>
</evidence>
<feature type="transmembrane region" description="Helical" evidence="1">
    <location>
        <begin position="143"/>
        <end position="163"/>
    </location>
</feature>
<keyword evidence="1" id="KW-0812">Transmembrane</keyword>
<feature type="transmembrane region" description="Helical" evidence="1">
    <location>
        <begin position="101"/>
        <end position="122"/>
    </location>
</feature>
<dbReference type="KEGG" id="xcb:XC_0801"/>
<accession>A0A0H2X498</accession>
<evidence type="ECO:0000313" key="2">
    <source>
        <dbReference type="EMBL" id="AAY47876.1"/>
    </source>
</evidence>
<dbReference type="HOGENOM" id="CLU_1069389_0_0_6"/>
<feature type="transmembrane region" description="Helical" evidence="1">
    <location>
        <begin position="222"/>
        <end position="250"/>
    </location>
</feature>
<dbReference type="AlphaFoldDB" id="A0A0H2X498"/>
<dbReference type="Proteomes" id="UP000000420">
    <property type="component" value="Chromosome"/>
</dbReference>
<sequence>MTGGHACIGNNVKAGHRPAVRARGSPPGRNKKVTCLTRPSVSLFRPTRRARDPPVVADGLMPWLYVRMPCGPLAHLSGLRQCMGISMEVKMSWLERWSGSFPWIFFLVPFFFSKTAIALGMPDFCISPGWKLFYDAAVGQSEGYGLTMSASLLLSPLIMLWQYSTSDAPEVYNRPKALLVAISGMVVFLGFVGALILGLPIESIETPGRGVWAMIMLGQFHLVFSLGYGVFVAAGAVIGYSSCMIAWAALNRFNPDGAGG</sequence>
<feature type="transmembrane region" description="Helical" evidence="1">
    <location>
        <begin position="178"/>
        <end position="201"/>
    </location>
</feature>